<dbReference type="PANTHER" id="PTHR23112:SF37">
    <property type="entry name" value="G PROTEIN-COUPLED RECEPTOR GPR1"/>
    <property type="match status" value="1"/>
</dbReference>
<dbReference type="GeneID" id="63787658"/>
<feature type="transmembrane region" description="Helical" evidence="5">
    <location>
        <begin position="88"/>
        <end position="111"/>
    </location>
</feature>
<dbReference type="EMBL" id="MCFI01000006">
    <property type="protein sequence ID" value="ORY84253.1"/>
    <property type="molecule type" value="Genomic_DNA"/>
</dbReference>
<feature type="transmembrane region" description="Helical" evidence="5">
    <location>
        <begin position="43"/>
        <end position="64"/>
    </location>
</feature>
<feature type="transmembrane region" description="Helical" evidence="5">
    <location>
        <begin position="270"/>
        <end position="291"/>
    </location>
</feature>
<name>A0A1Y2FJW4_PROLT</name>
<dbReference type="Gene3D" id="1.20.1070.10">
    <property type="entry name" value="Rhodopsin 7-helix transmembrane proteins"/>
    <property type="match status" value="1"/>
</dbReference>
<organism evidence="7 8">
    <name type="scientific">Protomyces lactucae-debilis</name>
    <dbReference type="NCBI Taxonomy" id="2754530"/>
    <lineage>
        <taxon>Eukaryota</taxon>
        <taxon>Fungi</taxon>
        <taxon>Dikarya</taxon>
        <taxon>Ascomycota</taxon>
        <taxon>Taphrinomycotina</taxon>
        <taxon>Taphrinomycetes</taxon>
        <taxon>Taphrinales</taxon>
        <taxon>Protomycetaceae</taxon>
        <taxon>Protomyces</taxon>
    </lineage>
</organism>
<dbReference type="AlphaFoldDB" id="A0A1Y2FJW4"/>
<reference evidence="7 8" key="1">
    <citation type="submission" date="2016-07" db="EMBL/GenBank/DDBJ databases">
        <title>Pervasive Adenine N6-methylation of Active Genes in Fungi.</title>
        <authorList>
            <consortium name="DOE Joint Genome Institute"/>
            <person name="Mondo S.J."/>
            <person name="Dannebaum R.O."/>
            <person name="Kuo R.C."/>
            <person name="Labutti K."/>
            <person name="Haridas S."/>
            <person name="Kuo A."/>
            <person name="Salamov A."/>
            <person name="Ahrendt S.R."/>
            <person name="Lipzen A."/>
            <person name="Sullivan W."/>
            <person name="Andreopoulos W.B."/>
            <person name="Clum A."/>
            <person name="Lindquist E."/>
            <person name="Daum C."/>
            <person name="Ramamoorthy G.K."/>
            <person name="Gryganskyi A."/>
            <person name="Culley D."/>
            <person name="Magnuson J.K."/>
            <person name="James T.Y."/>
            <person name="O'Malley M.A."/>
            <person name="Stajich J.E."/>
            <person name="Spatafora J.W."/>
            <person name="Visel A."/>
            <person name="Grigoriev I.V."/>
        </authorList>
    </citation>
    <scope>NUCLEOTIDE SEQUENCE [LARGE SCALE GENOMIC DNA]</scope>
    <source>
        <strain evidence="7 8">12-1054</strain>
    </source>
</reference>
<dbReference type="OrthoDB" id="100006at2759"/>
<dbReference type="SUPFAM" id="SSF81321">
    <property type="entry name" value="Family A G protein-coupled receptor-like"/>
    <property type="match status" value="1"/>
</dbReference>
<evidence type="ECO:0000256" key="5">
    <source>
        <dbReference type="SAM" id="Phobius"/>
    </source>
</evidence>
<keyword evidence="2 5" id="KW-0812">Transmembrane</keyword>
<dbReference type="InterPro" id="IPR017452">
    <property type="entry name" value="GPCR_Rhodpsn_7TM"/>
</dbReference>
<protein>
    <recommendedName>
        <fullName evidence="6">G-protein coupled receptors family 1 profile domain-containing protein</fullName>
    </recommendedName>
</protein>
<evidence type="ECO:0000259" key="6">
    <source>
        <dbReference type="PROSITE" id="PS50262"/>
    </source>
</evidence>
<keyword evidence="3 5" id="KW-1133">Transmembrane helix</keyword>
<feature type="transmembrane region" description="Helical" evidence="5">
    <location>
        <begin position="131"/>
        <end position="154"/>
    </location>
</feature>
<evidence type="ECO:0000313" key="7">
    <source>
        <dbReference type="EMBL" id="ORY84253.1"/>
    </source>
</evidence>
<dbReference type="STRING" id="56484.A0A1Y2FJW4"/>
<comment type="subcellular location">
    <subcellularLocation>
        <location evidence="1">Membrane</location>
        <topology evidence="1">Multi-pass membrane protein</topology>
    </subcellularLocation>
</comment>
<gene>
    <name evidence="7" type="ORF">BCR37DRAFT_391852</name>
</gene>
<sequence>MGSQQSTTLRKLSAEGPWNSSHPLPKPWSQKTIPSFTAKTLKAIVGVTSFSFVTMLVMAVYLRFSDTRRGAILKWRALKTPVTTQSQMLILICHLVFAQILQLIGYLMSAIHLAKGRIISPSLTCEAQGTIIFISHILTNFSIANIATHSAYCISRLRPMALKCFVLLNVVTWILTLSISLVFPHIYNARNDVPFFTFGSIACFVSNLWRMEKILAVYVPCLVLLGITVVLYPFISYRLVRHSGRLGRAGFRTHAVTRTEKEILRASKRVLMIPLATIIITLPFLTLSIMGFQDSKVLKQHSWTIMLVGMCIAIAPLVACIFFFFMTSFFRSSSSVDTTEMSELADSEAGVVDLPLPMDGDTVKTYISSPAVKDNSIYYSFETNFSEGEIKTVDVQPGFVLPGRSSM</sequence>
<evidence type="ECO:0000256" key="4">
    <source>
        <dbReference type="ARBA" id="ARBA00023136"/>
    </source>
</evidence>
<evidence type="ECO:0000256" key="2">
    <source>
        <dbReference type="ARBA" id="ARBA00022692"/>
    </source>
</evidence>
<dbReference type="RefSeq" id="XP_040726271.1">
    <property type="nucleotide sequence ID" value="XM_040871059.1"/>
</dbReference>
<proteinExistence type="predicted"/>
<keyword evidence="8" id="KW-1185">Reference proteome</keyword>
<dbReference type="GO" id="GO:0004930">
    <property type="term" value="F:G protein-coupled receptor activity"/>
    <property type="evidence" value="ECO:0007669"/>
    <property type="project" value="TreeGrafter"/>
</dbReference>
<dbReference type="PANTHER" id="PTHR23112">
    <property type="entry name" value="G PROTEIN-COUPLED RECEPTOR 157-RELATED"/>
    <property type="match status" value="1"/>
</dbReference>
<feature type="transmembrane region" description="Helical" evidence="5">
    <location>
        <begin position="166"/>
        <end position="187"/>
    </location>
</feature>
<evidence type="ECO:0000256" key="3">
    <source>
        <dbReference type="ARBA" id="ARBA00022989"/>
    </source>
</evidence>
<evidence type="ECO:0000256" key="1">
    <source>
        <dbReference type="ARBA" id="ARBA00004141"/>
    </source>
</evidence>
<dbReference type="Proteomes" id="UP000193685">
    <property type="component" value="Unassembled WGS sequence"/>
</dbReference>
<feature type="domain" description="G-protein coupled receptors family 1 profile" evidence="6">
    <location>
        <begin position="53"/>
        <end position="319"/>
    </location>
</feature>
<dbReference type="GO" id="GO:0007189">
    <property type="term" value="P:adenylate cyclase-activating G protein-coupled receptor signaling pathway"/>
    <property type="evidence" value="ECO:0007669"/>
    <property type="project" value="TreeGrafter"/>
</dbReference>
<accession>A0A1Y2FJW4</accession>
<evidence type="ECO:0000313" key="8">
    <source>
        <dbReference type="Proteomes" id="UP000193685"/>
    </source>
</evidence>
<dbReference type="GO" id="GO:0005886">
    <property type="term" value="C:plasma membrane"/>
    <property type="evidence" value="ECO:0007669"/>
    <property type="project" value="TreeGrafter"/>
</dbReference>
<comment type="caution">
    <text evidence="7">The sequence shown here is derived from an EMBL/GenBank/DDBJ whole genome shotgun (WGS) entry which is preliminary data.</text>
</comment>
<dbReference type="PROSITE" id="PS50262">
    <property type="entry name" value="G_PROTEIN_RECEP_F1_2"/>
    <property type="match status" value="1"/>
</dbReference>
<keyword evidence="4 5" id="KW-0472">Membrane</keyword>
<feature type="transmembrane region" description="Helical" evidence="5">
    <location>
        <begin position="303"/>
        <end position="325"/>
    </location>
</feature>
<feature type="transmembrane region" description="Helical" evidence="5">
    <location>
        <begin position="214"/>
        <end position="235"/>
    </location>
</feature>